<dbReference type="InterPro" id="IPR035979">
    <property type="entry name" value="RBD_domain_sf"/>
</dbReference>
<evidence type="ECO:0000313" key="2">
    <source>
        <dbReference type="EMBL" id="TNN04923.1"/>
    </source>
</evidence>
<dbReference type="AlphaFoldDB" id="A0A4Z2CKV6"/>
<keyword evidence="1" id="KW-0694">RNA-binding</keyword>
<dbReference type="OrthoDB" id="3800936at2759"/>
<dbReference type="Proteomes" id="UP000311919">
    <property type="component" value="Unassembled WGS sequence"/>
</dbReference>
<name>A0A4Z2CKV6_SCHJA</name>
<reference evidence="2 3" key="1">
    <citation type="submission" date="2019-03" db="EMBL/GenBank/DDBJ databases">
        <title>An improved genome assembly of the fluke Schistosoma japonicum.</title>
        <authorList>
            <person name="Hu W."/>
            <person name="Luo F."/>
            <person name="Yin M."/>
            <person name="Mo X."/>
            <person name="Sun C."/>
            <person name="Wu Q."/>
            <person name="Zhu B."/>
            <person name="Xiang M."/>
            <person name="Wang J."/>
            <person name="Wang Y."/>
            <person name="Zhang T."/>
            <person name="Xu B."/>
            <person name="Zheng H."/>
            <person name="Feng Z."/>
        </authorList>
    </citation>
    <scope>NUCLEOTIDE SEQUENCE [LARGE SCALE GENOMIC DNA]</scope>
    <source>
        <strain evidence="2">HuSjv2</strain>
        <tissue evidence="2">Worms</tissue>
    </source>
</reference>
<feature type="non-terminal residue" evidence="2">
    <location>
        <position position="1"/>
    </location>
</feature>
<protein>
    <submittedName>
        <fullName evidence="2">APOBEC1 complementation factor</fullName>
    </submittedName>
</protein>
<dbReference type="PANTHER" id="PTHR21245">
    <property type="entry name" value="HETEROGENEOUS NUCLEAR RIBONUCLEOPROTEIN"/>
    <property type="match status" value="1"/>
</dbReference>
<organism evidence="2 3">
    <name type="scientific">Schistosoma japonicum</name>
    <name type="common">Blood fluke</name>
    <dbReference type="NCBI Taxonomy" id="6182"/>
    <lineage>
        <taxon>Eukaryota</taxon>
        <taxon>Metazoa</taxon>
        <taxon>Spiralia</taxon>
        <taxon>Lophotrochozoa</taxon>
        <taxon>Platyhelminthes</taxon>
        <taxon>Trematoda</taxon>
        <taxon>Digenea</taxon>
        <taxon>Strigeidida</taxon>
        <taxon>Schistosomatoidea</taxon>
        <taxon>Schistosomatidae</taxon>
        <taxon>Schistosoma</taxon>
    </lineage>
</organism>
<proteinExistence type="predicted"/>
<feature type="non-terminal residue" evidence="2">
    <location>
        <position position="100"/>
    </location>
</feature>
<accession>A0A4Z2CKV6</accession>
<sequence>YDSEPRTSCGVFIRNIPRDCCEDELVPIFELVGNIYVVCLSIDNYRLFTGGIAKTKSKDNIMLEMLKVTDGVSDVIVYPSVVDKAEPERQFDEDIMSIMI</sequence>
<evidence type="ECO:0000313" key="3">
    <source>
        <dbReference type="Proteomes" id="UP000311919"/>
    </source>
</evidence>
<gene>
    <name evidence="2" type="ORF">EWB00_010119</name>
</gene>
<dbReference type="GO" id="GO:0003723">
    <property type="term" value="F:RNA binding"/>
    <property type="evidence" value="ECO:0007669"/>
    <property type="project" value="UniProtKB-KW"/>
</dbReference>
<evidence type="ECO:0000256" key="1">
    <source>
        <dbReference type="ARBA" id="ARBA00022884"/>
    </source>
</evidence>
<comment type="caution">
    <text evidence="2">The sequence shown here is derived from an EMBL/GenBank/DDBJ whole genome shotgun (WGS) entry which is preliminary data.</text>
</comment>
<dbReference type="EMBL" id="SKCS01000712">
    <property type="protein sequence ID" value="TNN04923.1"/>
    <property type="molecule type" value="Genomic_DNA"/>
</dbReference>
<keyword evidence="3" id="KW-1185">Reference proteome</keyword>
<dbReference type="SUPFAM" id="SSF54928">
    <property type="entry name" value="RNA-binding domain, RBD"/>
    <property type="match status" value="1"/>
</dbReference>
<dbReference type="STRING" id="6182.A0A4Z2CKV6"/>